<evidence type="ECO:0000256" key="8">
    <source>
        <dbReference type="ARBA" id="ARBA00022692"/>
    </source>
</evidence>
<dbReference type="GO" id="GO:0009002">
    <property type="term" value="F:serine-type D-Ala-D-Ala carboxypeptidase activity"/>
    <property type="evidence" value="ECO:0007669"/>
    <property type="project" value="UniProtKB-EC"/>
</dbReference>
<protein>
    <submittedName>
        <fullName evidence="22 23">Penicillin-binding protein</fullName>
    </submittedName>
</protein>
<dbReference type="SUPFAM" id="SSF53955">
    <property type="entry name" value="Lysozyme-like"/>
    <property type="match status" value="1"/>
</dbReference>
<evidence type="ECO:0000256" key="5">
    <source>
        <dbReference type="ARBA" id="ARBA00022670"/>
    </source>
</evidence>
<evidence type="ECO:0000313" key="27">
    <source>
        <dbReference type="Proteomes" id="UP000029844"/>
    </source>
</evidence>
<keyword evidence="5" id="KW-0645">Protease</keyword>
<feature type="region of interest" description="Disordered" evidence="18">
    <location>
        <begin position="650"/>
        <end position="677"/>
    </location>
</feature>
<comment type="catalytic activity">
    <reaction evidence="16">
        <text>Preferential cleavage: (Ac)2-L-Lys-D-Ala-|-D-Ala. Also transpeptidation of peptidyl-alanyl moieties that are N-acyl substituents of D-alanine.</text>
        <dbReference type="EC" id="3.4.16.4"/>
    </reaction>
</comment>
<evidence type="ECO:0000313" key="31">
    <source>
        <dbReference type="Proteomes" id="UP000553016"/>
    </source>
</evidence>
<reference evidence="28 29" key="2">
    <citation type="submission" date="2020-03" db="EMBL/GenBank/DDBJ databases">
        <title>Soil Listeria distribution.</title>
        <authorList>
            <person name="Liao J."/>
            <person name="Wiedmann M."/>
        </authorList>
    </citation>
    <scope>NUCLEOTIDE SEQUENCE [LARGE SCALE GENOMIC DNA]</scope>
    <source>
        <strain evidence="25 31">FSL L7-0149</strain>
        <strain evidence="26 30">FSL L7-0153</strain>
        <strain evidence="24 28">FSL L7-0360</strain>
        <strain evidence="23 29">FSL L7-0990</strain>
    </source>
</reference>
<dbReference type="GeneID" id="58715944"/>
<feature type="transmembrane region" description="Helical" evidence="19">
    <location>
        <begin position="42"/>
        <end position="62"/>
    </location>
</feature>
<keyword evidence="12 19" id="KW-1133">Transmembrane helix</keyword>
<dbReference type="GO" id="GO:0030288">
    <property type="term" value="C:outer membrane-bounded periplasmic space"/>
    <property type="evidence" value="ECO:0007669"/>
    <property type="project" value="TreeGrafter"/>
</dbReference>
<dbReference type="GO" id="GO:0071555">
    <property type="term" value="P:cell wall organization"/>
    <property type="evidence" value="ECO:0007669"/>
    <property type="project" value="UniProtKB-KW"/>
</dbReference>
<dbReference type="AlphaFoldDB" id="A0A099WM07"/>
<evidence type="ECO:0000313" key="23">
    <source>
        <dbReference type="EMBL" id="MBC1797841.1"/>
    </source>
</evidence>
<dbReference type="GO" id="GO:0006508">
    <property type="term" value="P:proteolysis"/>
    <property type="evidence" value="ECO:0007669"/>
    <property type="project" value="UniProtKB-KW"/>
</dbReference>
<proteinExistence type="inferred from homology"/>
<keyword evidence="8 19" id="KW-0812">Transmembrane</keyword>
<evidence type="ECO:0000256" key="17">
    <source>
        <dbReference type="ARBA" id="ARBA00049902"/>
    </source>
</evidence>
<evidence type="ECO:0000256" key="7">
    <source>
        <dbReference type="ARBA" id="ARBA00022679"/>
    </source>
</evidence>
<evidence type="ECO:0000256" key="16">
    <source>
        <dbReference type="ARBA" id="ARBA00034000"/>
    </source>
</evidence>
<comment type="catalytic activity">
    <reaction evidence="17">
        <text>[GlcNAc-(1-&gt;4)-Mur2Ac(oyl-L-Ala-gamma-D-Glu-L-Lys-D-Ala-D-Ala)](n)-di-trans,octa-cis-undecaprenyl diphosphate + beta-D-GlcNAc-(1-&gt;4)-Mur2Ac(oyl-L-Ala-gamma-D-Glu-L-Lys-D-Ala-D-Ala)-di-trans,octa-cis-undecaprenyl diphosphate = [GlcNAc-(1-&gt;4)-Mur2Ac(oyl-L-Ala-gamma-D-Glu-L-Lys-D-Ala-D-Ala)](n+1)-di-trans,octa-cis-undecaprenyl diphosphate + di-trans,octa-cis-undecaprenyl diphosphate + H(+)</text>
        <dbReference type="Rhea" id="RHEA:23708"/>
        <dbReference type="Rhea" id="RHEA-COMP:9602"/>
        <dbReference type="Rhea" id="RHEA-COMP:9603"/>
        <dbReference type="ChEBI" id="CHEBI:15378"/>
        <dbReference type="ChEBI" id="CHEBI:58405"/>
        <dbReference type="ChEBI" id="CHEBI:60033"/>
        <dbReference type="ChEBI" id="CHEBI:78435"/>
        <dbReference type="EC" id="2.4.99.28"/>
    </reaction>
</comment>
<evidence type="ECO:0000256" key="19">
    <source>
        <dbReference type="SAM" id="Phobius"/>
    </source>
</evidence>
<dbReference type="GO" id="GO:0008360">
    <property type="term" value="P:regulation of cell shape"/>
    <property type="evidence" value="ECO:0007669"/>
    <property type="project" value="UniProtKB-KW"/>
</dbReference>
<evidence type="ECO:0000313" key="26">
    <source>
        <dbReference type="EMBL" id="MBC2245240.1"/>
    </source>
</evidence>
<keyword evidence="10" id="KW-0133">Cell shape</keyword>
<evidence type="ECO:0000256" key="3">
    <source>
        <dbReference type="ARBA" id="ARBA00022475"/>
    </source>
</evidence>
<evidence type="ECO:0000256" key="14">
    <source>
        <dbReference type="ARBA" id="ARBA00023268"/>
    </source>
</evidence>
<keyword evidence="15" id="KW-0961">Cell wall biogenesis/degradation</keyword>
<dbReference type="InterPro" id="IPR023346">
    <property type="entry name" value="Lysozyme-like_dom_sf"/>
</dbReference>
<dbReference type="RefSeq" id="WP_036083138.1">
    <property type="nucleotide sequence ID" value="NZ_CBCSHQ010000002.1"/>
</dbReference>
<dbReference type="InterPro" id="IPR001460">
    <property type="entry name" value="PCN-bd_Tpept"/>
</dbReference>
<evidence type="ECO:0000313" key="24">
    <source>
        <dbReference type="EMBL" id="MBC2117718.1"/>
    </source>
</evidence>
<keyword evidence="11" id="KW-0573">Peptidoglycan synthesis</keyword>
<dbReference type="Proteomes" id="UP000550367">
    <property type="component" value="Unassembled WGS sequence"/>
</dbReference>
<evidence type="ECO:0000256" key="1">
    <source>
        <dbReference type="ARBA" id="ARBA00007090"/>
    </source>
</evidence>
<dbReference type="Proteomes" id="UP000553016">
    <property type="component" value="Unassembled WGS sequence"/>
</dbReference>
<evidence type="ECO:0000256" key="15">
    <source>
        <dbReference type="ARBA" id="ARBA00023316"/>
    </source>
</evidence>
<dbReference type="Gene3D" id="6.20.370.110">
    <property type="match status" value="1"/>
</dbReference>
<dbReference type="EMBL" id="JAARVD010000007">
    <property type="protein sequence ID" value="MBC1797841.1"/>
    <property type="molecule type" value="Genomic_DNA"/>
</dbReference>
<dbReference type="PANTHER" id="PTHR32282:SF32">
    <property type="entry name" value="PENICILLIN-BINDING PROTEIN 2A"/>
    <property type="match status" value="1"/>
</dbReference>
<evidence type="ECO:0000313" key="30">
    <source>
        <dbReference type="Proteomes" id="UP000550367"/>
    </source>
</evidence>
<dbReference type="NCBIfam" id="TIGR02074">
    <property type="entry name" value="PBP_1a_fam"/>
    <property type="match status" value="1"/>
</dbReference>
<dbReference type="GO" id="GO:0009252">
    <property type="term" value="P:peptidoglycan biosynthetic process"/>
    <property type="evidence" value="ECO:0007669"/>
    <property type="project" value="UniProtKB-KW"/>
</dbReference>
<dbReference type="PANTHER" id="PTHR32282">
    <property type="entry name" value="BINDING PROTEIN TRANSPEPTIDASE, PUTATIVE-RELATED"/>
    <property type="match status" value="1"/>
</dbReference>
<dbReference type="FunFam" id="1.10.3810.10:FF:000001">
    <property type="entry name" value="Penicillin-binding protein 1A"/>
    <property type="match status" value="1"/>
</dbReference>
<evidence type="ECO:0000256" key="6">
    <source>
        <dbReference type="ARBA" id="ARBA00022676"/>
    </source>
</evidence>
<evidence type="ECO:0000256" key="12">
    <source>
        <dbReference type="ARBA" id="ARBA00022989"/>
    </source>
</evidence>
<keyword evidence="4" id="KW-0121">Carboxypeptidase</keyword>
<evidence type="ECO:0000256" key="13">
    <source>
        <dbReference type="ARBA" id="ARBA00023136"/>
    </source>
</evidence>
<reference evidence="22 27" key="1">
    <citation type="submission" date="2014-05" db="EMBL/GenBank/DDBJ databases">
        <title>Novel Listeriaceae from food processing environments.</title>
        <authorList>
            <person name="den Bakker H.C."/>
        </authorList>
    </citation>
    <scope>NUCLEOTIDE SEQUENCE [LARGE SCALE GENOMIC DNA]</scope>
    <source>
        <strain evidence="22 27">FSL A5-0281</strain>
    </source>
</reference>
<name>A0A099WM07_9LIST</name>
<evidence type="ECO:0000259" key="21">
    <source>
        <dbReference type="Pfam" id="PF00912"/>
    </source>
</evidence>
<dbReference type="Proteomes" id="UP000529446">
    <property type="component" value="Unassembled WGS sequence"/>
</dbReference>
<dbReference type="SUPFAM" id="SSF56601">
    <property type="entry name" value="beta-lactamase/transpeptidase-like"/>
    <property type="match status" value="1"/>
</dbReference>
<dbReference type="Pfam" id="PF00912">
    <property type="entry name" value="Transgly"/>
    <property type="match status" value="1"/>
</dbReference>
<comment type="similarity">
    <text evidence="2">In the N-terminal section; belongs to the glycosyltransferase 51 family.</text>
</comment>
<evidence type="ECO:0000256" key="18">
    <source>
        <dbReference type="SAM" id="MobiDB-lite"/>
    </source>
</evidence>
<keyword evidence="6" id="KW-0328">Glycosyltransferase</keyword>
<evidence type="ECO:0000313" key="29">
    <source>
        <dbReference type="Proteomes" id="UP000548082"/>
    </source>
</evidence>
<sequence length="712" mass="78150">MDKKNNTILTYLKSFFLFIKKWLGVGWNKFRRFWKNKHIGKIIILAGLVFILFFIVYLVIVAKSADIDALKKGIETKTVIYDKDNDKAGELSSSGATFVSIKDMSPNLQNAVISIEDKRFYEHGGFDVKGIFRSVWGLASTGGITGGGSTITQQVAKNALLTQDQTFTRKAKELFMAREIERTYSKDEILEMYLNTSYFGNNEWGVENASKKYFGKSASELNIPQAATIAGLLQAPSAYDPYSHAEKAINRRNIVLGAMYTNGKITKDQLKEYQASKMALTDKSDDPDNYHYPWYTDAVINEALKVTDLTQDDIMKQGYQIYTELDQNYQAALESTFDNESLFPSNAADGTLVQGGAVLMDPASGGVRALVGGRGKHVFRGFNRATQMKAQPGSTMKPLATYVPALEAGWKVDDMLKDEKKTYGKYTPTNVGGVYRGEVPMYTAVAKSINAPAVWLLDQIGLQKGVDSVKRFGIQLTKEDEYLGLTLGGLHEGVSPVDMATAYATFANDGKKPESHIIRKIVDPTGKVVYEDESSTKQIISKKVSTDMTSMLIDVINSGGTGTNAGVSGYEMAGKTGSTQVPFTTDGTKDQWFVGYTPELVGSVWIGFDKTDEQHYLKTTSSDGVAALAHYVMKSGLKYQKPVDFGTKSASAKTEEKKQEDNAIEQTGDFWGSLKDSAKGAGETIKKGADKVKEVGGQIADGFNNILDSFGR</sequence>
<dbReference type="OrthoDB" id="9766909at2"/>
<evidence type="ECO:0000313" key="25">
    <source>
        <dbReference type="EMBL" id="MBC2241739.1"/>
    </source>
</evidence>
<keyword evidence="14" id="KW-0511">Multifunctional enzyme</keyword>
<dbReference type="Gene3D" id="1.10.3810.10">
    <property type="entry name" value="Biosynthetic peptidoglycan transglycosylase-like"/>
    <property type="match status" value="1"/>
</dbReference>
<dbReference type="GO" id="GO:0008955">
    <property type="term" value="F:peptidoglycan glycosyltransferase activity"/>
    <property type="evidence" value="ECO:0007669"/>
    <property type="project" value="UniProtKB-EC"/>
</dbReference>
<dbReference type="Pfam" id="PF00905">
    <property type="entry name" value="Transpeptidase"/>
    <property type="match status" value="1"/>
</dbReference>
<keyword evidence="27" id="KW-1185">Reference proteome</keyword>
<dbReference type="InterPro" id="IPR012338">
    <property type="entry name" value="Beta-lactam/transpept-like"/>
</dbReference>
<dbReference type="Proteomes" id="UP000548082">
    <property type="component" value="Unassembled WGS sequence"/>
</dbReference>
<keyword evidence="13 19" id="KW-0472">Membrane</keyword>
<evidence type="ECO:0000259" key="20">
    <source>
        <dbReference type="Pfam" id="PF00905"/>
    </source>
</evidence>
<dbReference type="EMBL" id="JAARZA010000007">
    <property type="protein sequence ID" value="MBC2241739.1"/>
    <property type="molecule type" value="Genomic_DNA"/>
</dbReference>
<dbReference type="EMBL" id="JAARXI010000007">
    <property type="protein sequence ID" value="MBC2117718.1"/>
    <property type="molecule type" value="Genomic_DNA"/>
</dbReference>
<dbReference type="Proteomes" id="UP000029844">
    <property type="component" value="Unassembled WGS sequence"/>
</dbReference>
<dbReference type="InterPro" id="IPR050396">
    <property type="entry name" value="Glycosyltr_51/Transpeptidase"/>
</dbReference>
<evidence type="ECO:0000313" key="22">
    <source>
        <dbReference type="EMBL" id="KGL45528.1"/>
    </source>
</evidence>
<evidence type="ECO:0000313" key="28">
    <source>
        <dbReference type="Proteomes" id="UP000529446"/>
    </source>
</evidence>
<evidence type="ECO:0000256" key="9">
    <source>
        <dbReference type="ARBA" id="ARBA00022801"/>
    </source>
</evidence>
<evidence type="ECO:0000256" key="11">
    <source>
        <dbReference type="ARBA" id="ARBA00022984"/>
    </source>
</evidence>
<feature type="domain" description="Glycosyl transferase family 51" evidence="21">
    <location>
        <begin position="93"/>
        <end position="259"/>
    </location>
</feature>
<evidence type="ECO:0000256" key="4">
    <source>
        <dbReference type="ARBA" id="ARBA00022645"/>
    </source>
</evidence>
<gene>
    <name evidence="22" type="ORF">EP57_00575</name>
    <name evidence="23" type="ORF">HCA55_13960</name>
    <name evidence="24" type="ORF">HCB06_13885</name>
    <name evidence="26" type="ORF">HCB25_14240</name>
    <name evidence="25" type="ORF">HCB35_14755</name>
</gene>
<keyword evidence="9" id="KW-0378">Hydrolase</keyword>
<evidence type="ECO:0000256" key="10">
    <source>
        <dbReference type="ARBA" id="ARBA00022960"/>
    </source>
</evidence>
<accession>A0A099WM07</accession>
<keyword evidence="3" id="KW-1003">Cell membrane</keyword>
<dbReference type="STRING" id="1552123.EP57_00575"/>
<organism evidence="22 27">
    <name type="scientific">Listeria booriae</name>
    <dbReference type="NCBI Taxonomy" id="1552123"/>
    <lineage>
        <taxon>Bacteria</taxon>
        <taxon>Bacillati</taxon>
        <taxon>Bacillota</taxon>
        <taxon>Bacilli</taxon>
        <taxon>Bacillales</taxon>
        <taxon>Listeriaceae</taxon>
        <taxon>Listeria</taxon>
    </lineage>
</organism>
<dbReference type="InterPro" id="IPR036950">
    <property type="entry name" value="PBP_transglycosylase"/>
</dbReference>
<feature type="domain" description="Penicillin-binding protein transpeptidase" evidence="20">
    <location>
        <begin position="355"/>
        <end position="622"/>
    </location>
</feature>
<dbReference type="EMBL" id="JNFA01000001">
    <property type="protein sequence ID" value="KGL45528.1"/>
    <property type="molecule type" value="Genomic_DNA"/>
</dbReference>
<dbReference type="Gene3D" id="3.40.710.10">
    <property type="entry name" value="DD-peptidase/beta-lactamase superfamily"/>
    <property type="match status" value="1"/>
</dbReference>
<evidence type="ECO:0000256" key="2">
    <source>
        <dbReference type="ARBA" id="ARBA00007739"/>
    </source>
</evidence>
<dbReference type="GO" id="GO:0008658">
    <property type="term" value="F:penicillin binding"/>
    <property type="evidence" value="ECO:0007669"/>
    <property type="project" value="InterPro"/>
</dbReference>
<comment type="similarity">
    <text evidence="1">In the C-terminal section; belongs to the transpeptidase family.</text>
</comment>
<dbReference type="eggNOG" id="COG0744">
    <property type="taxonomic scope" value="Bacteria"/>
</dbReference>
<comment type="caution">
    <text evidence="22">The sequence shown here is derived from an EMBL/GenBank/DDBJ whole genome shotgun (WGS) entry which is preliminary data.</text>
</comment>
<dbReference type="InterPro" id="IPR001264">
    <property type="entry name" value="Glyco_trans_51"/>
</dbReference>
<keyword evidence="7" id="KW-0808">Transferase</keyword>
<dbReference type="EMBL" id="JAARYY010000009">
    <property type="protein sequence ID" value="MBC2245240.1"/>
    <property type="molecule type" value="Genomic_DNA"/>
</dbReference>